<dbReference type="AlphaFoldDB" id="I2G1N2"/>
<reference evidence="2 3" key="1">
    <citation type="journal article" date="2012" name="Plant Cell">
        <title>Genome comparison of barley and maize smut fungi reveals targeted loss of RNA silencing components and species-specific presence of transposable elements.</title>
        <authorList>
            <person name="Laurie J.D."/>
            <person name="Ali S."/>
            <person name="Linning R."/>
            <person name="Mannhaupt G."/>
            <person name="Wong P."/>
            <person name="Gueldener U."/>
            <person name="Muensterkoetter M."/>
            <person name="Moore R."/>
            <person name="Kahmann R."/>
            <person name="Bakkeren G."/>
            <person name="Schirawski J."/>
        </authorList>
    </citation>
    <scope>NUCLEOTIDE SEQUENCE [LARGE SCALE GENOMIC DNA]</scope>
    <source>
        <strain evidence="3">Uh4875-4</strain>
    </source>
</reference>
<feature type="region of interest" description="Disordered" evidence="1">
    <location>
        <begin position="124"/>
        <end position="168"/>
    </location>
</feature>
<sequence length="168" mass="18377">MLACRTKTSHNSLDSDRRPNTPRFSFLGLDGGFFLQVKAPPVNCLPCGRSSERVFCTPNAKGCAAEVKRSMAHVPEPAFERVLQVDRSFHSHSHGGGLLPARPTLLAFERARPSGRAHVRNATLSAAEREDPRSQGHDLSGAVLGSRSDPREREDKSCEREAGYALKV</sequence>
<evidence type="ECO:0000313" key="3">
    <source>
        <dbReference type="Proteomes" id="UP000006174"/>
    </source>
</evidence>
<keyword evidence="3" id="KW-1185">Reference proteome</keyword>
<feature type="compositionally biased region" description="Basic and acidic residues" evidence="1">
    <location>
        <begin position="148"/>
        <end position="162"/>
    </location>
</feature>
<comment type="caution">
    <text evidence="2">The sequence shown here is derived from an EMBL/GenBank/DDBJ whole genome shotgun (WGS) entry which is preliminary data.</text>
</comment>
<feature type="region of interest" description="Disordered" evidence="1">
    <location>
        <begin position="1"/>
        <end position="21"/>
    </location>
</feature>
<gene>
    <name evidence="2" type="ORF">UHOR_02865</name>
</gene>
<organism evidence="2 3">
    <name type="scientific">Ustilago hordei</name>
    <name type="common">Barley covered smut fungus</name>
    <dbReference type="NCBI Taxonomy" id="120017"/>
    <lineage>
        <taxon>Eukaryota</taxon>
        <taxon>Fungi</taxon>
        <taxon>Dikarya</taxon>
        <taxon>Basidiomycota</taxon>
        <taxon>Ustilaginomycotina</taxon>
        <taxon>Ustilaginomycetes</taxon>
        <taxon>Ustilaginales</taxon>
        <taxon>Ustilaginaceae</taxon>
        <taxon>Ustilago</taxon>
    </lineage>
</organism>
<feature type="compositionally biased region" description="Basic and acidic residues" evidence="1">
    <location>
        <begin position="127"/>
        <end position="136"/>
    </location>
</feature>
<accession>I2G1N2</accession>
<evidence type="ECO:0000313" key="2">
    <source>
        <dbReference type="EMBL" id="CCF53075.1"/>
    </source>
</evidence>
<evidence type="ECO:0000256" key="1">
    <source>
        <dbReference type="SAM" id="MobiDB-lite"/>
    </source>
</evidence>
<dbReference type="Proteomes" id="UP000006174">
    <property type="component" value="Unassembled WGS sequence"/>
</dbReference>
<dbReference type="HOGENOM" id="CLU_1587729_0_0_1"/>
<dbReference type="EMBL" id="CAGI01000180">
    <property type="protein sequence ID" value="CCF53075.1"/>
    <property type="molecule type" value="Genomic_DNA"/>
</dbReference>
<name>I2G1N2_USTHO</name>
<proteinExistence type="predicted"/>
<dbReference type="OrthoDB" id="10285825at2759"/>
<protein>
    <submittedName>
        <fullName evidence="2">Uncharacterized protein</fullName>
    </submittedName>
</protein>